<proteinExistence type="predicted"/>
<name>A0A9J5XTQ0_SOLCO</name>
<sequence>MQKTTLVFCDAEDSQLKRKSHFFPINDVPRIQHRLDILGGEIGKLPSTYLDMLLGVKSKSKEI</sequence>
<dbReference type="Proteomes" id="UP000824120">
    <property type="component" value="Chromosome 8"/>
</dbReference>
<keyword evidence="2" id="KW-1185">Reference proteome</keyword>
<dbReference type="AlphaFoldDB" id="A0A9J5XTQ0"/>
<accession>A0A9J5XTQ0</accession>
<gene>
    <name evidence="1" type="ORF">H5410_041042</name>
</gene>
<reference evidence="1 2" key="1">
    <citation type="submission" date="2020-09" db="EMBL/GenBank/DDBJ databases">
        <title>De no assembly of potato wild relative species, Solanum commersonii.</title>
        <authorList>
            <person name="Cho K."/>
        </authorList>
    </citation>
    <scope>NUCLEOTIDE SEQUENCE [LARGE SCALE GENOMIC DNA]</scope>
    <source>
        <strain evidence="1">LZ3.2</strain>
        <tissue evidence="1">Leaf</tissue>
    </source>
</reference>
<comment type="caution">
    <text evidence="1">The sequence shown here is derived from an EMBL/GenBank/DDBJ whole genome shotgun (WGS) entry which is preliminary data.</text>
</comment>
<protein>
    <submittedName>
        <fullName evidence="1">Uncharacterized protein</fullName>
    </submittedName>
</protein>
<dbReference type="OrthoDB" id="1742451at2759"/>
<organism evidence="1 2">
    <name type="scientific">Solanum commersonii</name>
    <name type="common">Commerson's wild potato</name>
    <name type="synonym">Commerson's nightshade</name>
    <dbReference type="NCBI Taxonomy" id="4109"/>
    <lineage>
        <taxon>Eukaryota</taxon>
        <taxon>Viridiplantae</taxon>
        <taxon>Streptophyta</taxon>
        <taxon>Embryophyta</taxon>
        <taxon>Tracheophyta</taxon>
        <taxon>Spermatophyta</taxon>
        <taxon>Magnoliopsida</taxon>
        <taxon>eudicotyledons</taxon>
        <taxon>Gunneridae</taxon>
        <taxon>Pentapetalae</taxon>
        <taxon>asterids</taxon>
        <taxon>lamiids</taxon>
        <taxon>Solanales</taxon>
        <taxon>Solanaceae</taxon>
        <taxon>Solanoideae</taxon>
        <taxon>Solaneae</taxon>
        <taxon>Solanum</taxon>
    </lineage>
</organism>
<dbReference type="EMBL" id="JACXVP010000008">
    <property type="protein sequence ID" value="KAG5590528.1"/>
    <property type="molecule type" value="Genomic_DNA"/>
</dbReference>
<evidence type="ECO:0000313" key="2">
    <source>
        <dbReference type="Proteomes" id="UP000824120"/>
    </source>
</evidence>
<evidence type="ECO:0000313" key="1">
    <source>
        <dbReference type="EMBL" id="KAG5590528.1"/>
    </source>
</evidence>